<dbReference type="AlphaFoldDB" id="A0A2A6DWN0"/>
<gene>
    <name evidence="2" type="ORF">BLM47_14280</name>
</gene>
<proteinExistence type="predicted"/>
<name>A0A2A6DWN0_9BACL</name>
<dbReference type="InterPro" id="IPR004291">
    <property type="entry name" value="Transposase_IS66_central"/>
</dbReference>
<dbReference type="EMBL" id="MOXJ01000103">
    <property type="protein sequence ID" value="PDO09145.1"/>
    <property type="molecule type" value="Genomic_DNA"/>
</dbReference>
<protein>
    <recommendedName>
        <fullName evidence="1">Transposase IS66 central domain-containing protein</fullName>
    </recommendedName>
</protein>
<dbReference type="Proteomes" id="UP000243688">
    <property type="component" value="Unassembled WGS sequence"/>
</dbReference>
<sequence>MLKNVIRIFSKINDFQQMYEQVKRWTLPIQHAADILEPEMDKNSDSVRFHLHHWLKWVEQTYTEEHDKPMVENLIRYTKGFWEGLFTCYDHPYIPRTNNDHERFFRQTKTRHRRMTGRRSWNEYILRSGEMVVFVDDALQQENILKRLQSVDYQTFRAERQRWASRLAEGAKRRRFRSNPEKYLRETENKYCMLIGQS</sequence>
<accession>A0A2A6DWN0</accession>
<dbReference type="Pfam" id="PF03050">
    <property type="entry name" value="DDE_Tnp_IS66"/>
    <property type="match status" value="1"/>
</dbReference>
<feature type="domain" description="Transposase IS66 central" evidence="1">
    <location>
        <begin position="13"/>
        <end position="113"/>
    </location>
</feature>
<reference evidence="2 3" key="1">
    <citation type="submission" date="2016-12" db="EMBL/GenBank/DDBJ databases">
        <title>Candidatus Reconcilibacillus cellulovorans genome.</title>
        <authorList>
            <person name="Kolinko S."/>
            <person name="Wu Y.-W."/>
            <person name="Tachea F."/>
            <person name="Denzel E."/>
            <person name="Hiras J."/>
            <person name="Baecker N."/>
            <person name="Chan L.J."/>
            <person name="Eichorst S.A."/>
            <person name="Frey D."/>
            <person name="Adams P.D."/>
            <person name="Pray T."/>
            <person name="Tanjore D."/>
            <person name="Petzold C.J."/>
            <person name="Gladden J.M."/>
            <person name="Simmons B.A."/>
            <person name="Singer S.W."/>
        </authorList>
    </citation>
    <scope>NUCLEOTIDE SEQUENCE [LARGE SCALE GENOMIC DNA]</scope>
    <source>
        <strain evidence="2">JTherm</strain>
    </source>
</reference>
<organism evidence="2 3">
    <name type="scientific">Candidatus Reconcilbacillus cellulovorans</name>
    <dbReference type="NCBI Taxonomy" id="1906605"/>
    <lineage>
        <taxon>Bacteria</taxon>
        <taxon>Bacillati</taxon>
        <taxon>Bacillota</taxon>
        <taxon>Bacilli</taxon>
        <taxon>Bacillales</taxon>
        <taxon>Paenibacillaceae</taxon>
        <taxon>Candidatus Reconcilbacillus</taxon>
    </lineage>
</organism>
<evidence type="ECO:0000313" key="3">
    <source>
        <dbReference type="Proteomes" id="UP000243688"/>
    </source>
</evidence>
<evidence type="ECO:0000313" key="2">
    <source>
        <dbReference type="EMBL" id="PDO09145.1"/>
    </source>
</evidence>
<evidence type="ECO:0000259" key="1">
    <source>
        <dbReference type="Pfam" id="PF03050"/>
    </source>
</evidence>
<comment type="caution">
    <text evidence="2">The sequence shown here is derived from an EMBL/GenBank/DDBJ whole genome shotgun (WGS) entry which is preliminary data.</text>
</comment>